<evidence type="ECO:0000313" key="1">
    <source>
        <dbReference type="EMBL" id="KAK3373726.1"/>
    </source>
</evidence>
<protein>
    <submittedName>
        <fullName evidence="1">Uncharacterized protein</fullName>
    </submittedName>
</protein>
<dbReference type="PANTHER" id="PTHR37490:SF3">
    <property type="entry name" value="DUF3431 DOMAIN CONTAINING PROTEIN"/>
    <property type="match status" value="1"/>
</dbReference>
<accession>A0AAE0KD22</accession>
<organism evidence="1 2">
    <name type="scientific">Lasiosphaeria ovina</name>
    <dbReference type="NCBI Taxonomy" id="92902"/>
    <lineage>
        <taxon>Eukaryota</taxon>
        <taxon>Fungi</taxon>
        <taxon>Dikarya</taxon>
        <taxon>Ascomycota</taxon>
        <taxon>Pezizomycotina</taxon>
        <taxon>Sordariomycetes</taxon>
        <taxon>Sordariomycetidae</taxon>
        <taxon>Sordariales</taxon>
        <taxon>Lasiosphaeriaceae</taxon>
        <taxon>Lasiosphaeria</taxon>
    </lineage>
</organism>
<reference evidence="1" key="2">
    <citation type="submission" date="2023-06" db="EMBL/GenBank/DDBJ databases">
        <authorList>
            <consortium name="Lawrence Berkeley National Laboratory"/>
            <person name="Haridas S."/>
            <person name="Hensen N."/>
            <person name="Bonometti L."/>
            <person name="Westerberg I."/>
            <person name="Brannstrom I.O."/>
            <person name="Guillou S."/>
            <person name="Cros-Aarteil S."/>
            <person name="Calhoun S."/>
            <person name="Kuo A."/>
            <person name="Mondo S."/>
            <person name="Pangilinan J."/>
            <person name="Riley R."/>
            <person name="Labutti K."/>
            <person name="Andreopoulos B."/>
            <person name="Lipzen A."/>
            <person name="Chen C."/>
            <person name="Yanf M."/>
            <person name="Daum C."/>
            <person name="Ng V."/>
            <person name="Clum A."/>
            <person name="Steindorff A."/>
            <person name="Ohm R."/>
            <person name="Martin F."/>
            <person name="Silar P."/>
            <person name="Natvig D."/>
            <person name="Lalanne C."/>
            <person name="Gautier V."/>
            <person name="Ament-Velasquez S.L."/>
            <person name="Kruys A."/>
            <person name="Hutchinson M.I."/>
            <person name="Powell A.J."/>
            <person name="Barry K."/>
            <person name="Miller A.N."/>
            <person name="Grigoriev I.V."/>
            <person name="Debuchy R."/>
            <person name="Gladieux P."/>
            <person name="Thoren M.H."/>
            <person name="Johannesson H."/>
        </authorList>
    </citation>
    <scope>NUCLEOTIDE SEQUENCE</scope>
    <source>
        <strain evidence="1">CBS 958.72</strain>
    </source>
</reference>
<dbReference type="InterPro" id="IPR021838">
    <property type="entry name" value="DUF3431"/>
</dbReference>
<evidence type="ECO:0000313" key="2">
    <source>
        <dbReference type="Proteomes" id="UP001287356"/>
    </source>
</evidence>
<sequence length="437" mass="48463">MFPGVPPIVRVALRHRKALGVGAGIVAVLLLLYHQSSLPDSPQQVSVVQVDPEAFPRFSENQTSGDISTPQLLINPSAVITPGSPLFLSGSPKPLGAAYTKAVVIARTKSEEVTWASTPLDTDGGGGAVVEDWAMYMYTTDDLGAAGLHTPLNKGREAMAYLTYMVDRYADLPDISVFMHAHLSSWHDNMFALDAVQTLRRLNLDRVVRLGFMNLRCGWDPGCPDHIHPRNTEYDAFKPEQAVFAAAWAGIFPLDDLPDTLSQPCCAQFALTADRIRAWPQSRYVALRDWILTTELDDSISGRVFEYIYQWVYIWTGEAIQCPEEHECYCDGYGVCFGGKDQFAEFMGQRNQLFALRKQVDDFASDESNVFSADDVSALVDRLESGETLDEEELAKKIRDSISELCAAVPPVPGRRAVRRRPESSEAEIVTTRLCFS</sequence>
<dbReference type="Proteomes" id="UP001287356">
    <property type="component" value="Unassembled WGS sequence"/>
</dbReference>
<dbReference type="AlphaFoldDB" id="A0AAE0KD22"/>
<name>A0AAE0KD22_9PEZI</name>
<dbReference type="EMBL" id="JAULSN010000004">
    <property type="protein sequence ID" value="KAK3373726.1"/>
    <property type="molecule type" value="Genomic_DNA"/>
</dbReference>
<proteinExistence type="predicted"/>
<keyword evidence="2" id="KW-1185">Reference proteome</keyword>
<dbReference type="Pfam" id="PF11913">
    <property type="entry name" value="DUF3431"/>
    <property type="match status" value="1"/>
</dbReference>
<dbReference type="PANTHER" id="PTHR37490">
    <property type="entry name" value="EXPRESSED PROTEIN"/>
    <property type="match status" value="1"/>
</dbReference>
<comment type="caution">
    <text evidence="1">The sequence shown here is derived from an EMBL/GenBank/DDBJ whole genome shotgun (WGS) entry which is preliminary data.</text>
</comment>
<gene>
    <name evidence="1" type="ORF">B0T24DRAFT_529867</name>
</gene>
<reference evidence="1" key="1">
    <citation type="journal article" date="2023" name="Mol. Phylogenet. Evol.">
        <title>Genome-scale phylogeny and comparative genomics of the fungal order Sordariales.</title>
        <authorList>
            <person name="Hensen N."/>
            <person name="Bonometti L."/>
            <person name="Westerberg I."/>
            <person name="Brannstrom I.O."/>
            <person name="Guillou S."/>
            <person name="Cros-Aarteil S."/>
            <person name="Calhoun S."/>
            <person name="Haridas S."/>
            <person name="Kuo A."/>
            <person name="Mondo S."/>
            <person name="Pangilinan J."/>
            <person name="Riley R."/>
            <person name="LaButti K."/>
            <person name="Andreopoulos B."/>
            <person name="Lipzen A."/>
            <person name="Chen C."/>
            <person name="Yan M."/>
            <person name="Daum C."/>
            <person name="Ng V."/>
            <person name="Clum A."/>
            <person name="Steindorff A."/>
            <person name="Ohm R.A."/>
            <person name="Martin F."/>
            <person name="Silar P."/>
            <person name="Natvig D.O."/>
            <person name="Lalanne C."/>
            <person name="Gautier V."/>
            <person name="Ament-Velasquez S.L."/>
            <person name="Kruys A."/>
            <person name="Hutchinson M.I."/>
            <person name="Powell A.J."/>
            <person name="Barry K."/>
            <person name="Miller A.N."/>
            <person name="Grigoriev I.V."/>
            <person name="Debuchy R."/>
            <person name="Gladieux P."/>
            <person name="Hiltunen Thoren M."/>
            <person name="Johannesson H."/>
        </authorList>
    </citation>
    <scope>NUCLEOTIDE SEQUENCE</scope>
    <source>
        <strain evidence="1">CBS 958.72</strain>
    </source>
</reference>